<organism evidence="2 3">
    <name type="scientific">Massilia frigida</name>
    <dbReference type="NCBI Taxonomy" id="2609281"/>
    <lineage>
        <taxon>Bacteria</taxon>
        <taxon>Pseudomonadati</taxon>
        <taxon>Pseudomonadota</taxon>
        <taxon>Betaproteobacteria</taxon>
        <taxon>Burkholderiales</taxon>
        <taxon>Oxalobacteraceae</taxon>
        <taxon>Telluria group</taxon>
        <taxon>Massilia</taxon>
    </lineage>
</organism>
<dbReference type="Pfam" id="PF12802">
    <property type="entry name" value="MarR_2"/>
    <property type="match status" value="1"/>
</dbReference>
<dbReference type="InterPro" id="IPR039422">
    <property type="entry name" value="MarR/SlyA-like"/>
</dbReference>
<dbReference type="SMART" id="SM00347">
    <property type="entry name" value="HTH_MARR"/>
    <property type="match status" value="1"/>
</dbReference>
<evidence type="ECO:0000313" key="3">
    <source>
        <dbReference type="Proteomes" id="UP000621455"/>
    </source>
</evidence>
<evidence type="ECO:0000259" key="1">
    <source>
        <dbReference type="PROSITE" id="PS50995"/>
    </source>
</evidence>
<comment type="caution">
    <text evidence="2">The sequence shown here is derived from an EMBL/GenBank/DDBJ whole genome shotgun (WGS) entry which is preliminary data.</text>
</comment>
<name>A0ABX0ND64_9BURK</name>
<protein>
    <submittedName>
        <fullName evidence="2">MarR family transcriptional regulator</fullName>
    </submittedName>
</protein>
<proteinExistence type="predicted"/>
<dbReference type="Gene3D" id="1.10.10.10">
    <property type="entry name" value="Winged helix-like DNA-binding domain superfamily/Winged helix DNA-binding domain"/>
    <property type="match status" value="1"/>
</dbReference>
<evidence type="ECO:0000313" key="2">
    <source>
        <dbReference type="EMBL" id="NHZ81206.1"/>
    </source>
</evidence>
<dbReference type="PANTHER" id="PTHR33164">
    <property type="entry name" value="TRANSCRIPTIONAL REGULATOR, MARR FAMILY"/>
    <property type="match status" value="1"/>
</dbReference>
<keyword evidence="3" id="KW-1185">Reference proteome</keyword>
<dbReference type="EMBL" id="WHJG01000019">
    <property type="protein sequence ID" value="NHZ81206.1"/>
    <property type="molecule type" value="Genomic_DNA"/>
</dbReference>
<feature type="domain" description="HTH marR-type" evidence="1">
    <location>
        <begin position="7"/>
        <end position="142"/>
    </location>
</feature>
<reference evidence="2 3" key="1">
    <citation type="submission" date="2019-10" db="EMBL/GenBank/DDBJ databases">
        <title>Taxonomy of Antarctic Massilia spp.: description of Massilia rubra sp. nov., Massilia aquatica sp. nov., Massilia mucilaginosa sp. nov., Massilia frigida sp. nov. isolated from streams, lakes and regoliths.</title>
        <authorList>
            <person name="Holochova P."/>
            <person name="Sedlacek I."/>
            <person name="Kralova S."/>
            <person name="Maslanova I."/>
            <person name="Busse H.-J."/>
            <person name="Stankova E."/>
            <person name="Vrbovska V."/>
            <person name="Kovarovic V."/>
            <person name="Bartak M."/>
            <person name="Svec P."/>
            <person name="Pantucek R."/>
        </authorList>
    </citation>
    <scope>NUCLEOTIDE SEQUENCE [LARGE SCALE GENOMIC DNA]</scope>
    <source>
        <strain evidence="2 3">CCM 8695</strain>
    </source>
</reference>
<dbReference type="PROSITE" id="PS50995">
    <property type="entry name" value="HTH_MARR_2"/>
    <property type="match status" value="1"/>
</dbReference>
<dbReference type="Proteomes" id="UP000621455">
    <property type="component" value="Unassembled WGS sequence"/>
</dbReference>
<accession>A0ABX0ND64</accession>
<dbReference type="PRINTS" id="PR00598">
    <property type="entry name" value="HTHMARR"/>
</dbReference>
<dbReference type="InterPro" id="IPR000835">
    <property type="entry name" value="HTH_MarR-typ"/>
</dbReference>
<dbReference type="InterPro" id="IPR036390">
    <property type="entry name" value="WH_DNA-bd_sf"/>
</dbReference>
<dbReference type="PANTHER" id="PTHR33164:SF43">
    <property type="entry name" value="HTH-TYPE TRANSCRIPTIONAL REPRESSOR YETL"/>
    <property type="match status" value="1"/>
</dbReference>
<dbReference type="SUPFAM" id="SSF46785">
    <property type="entry name" value="Winged helix' DNA-binding domain"/>
    <property type="match status" value="1"/>
</dbReference>
<dbReference type="RefSeq" id="WP_167088535.1">
    <property type="nucleotide sequence ID" value="NZ_WHJG01000019.1"/>
</dbReference>
<gene>
    <name evidence="2" type="ORF">F2P44_18275</name>
</gene>
<sequence>MNELNSHAELCLRMARANAALLRRFDTSLGGHYGISFSDFQILNHLSRAPGGRLRRVDLAERLGLTASGITRSLLPLEKIGLITREADPRDARVGFAMITASGKELALNASDVVDLISREALRAFAPDQLEAMSAILGQIAGINLSNS</sequence>
<dbReference type="InterPro" id="IPR036388">
    <property type="entry name" value="WH-like_DNA-bd_sf"/>
</dbReference>